<dbReference type="CDD" id="cd04301">
    <property type="entry name" value="NAT_SF"/>
    <property type="match status" value="1"/>
</dbReference>
<dbReference type="EC" id="2.3.1.178" evidence="4 9"/>
<dbReference type="NCBIfam" id="TIGR02406">
    <property type="entry name" value="ectoine_EctA"/>
    <property type="match status" value="1"/>
</dbReference>
<evidence type="ECO:0000256" key="1">
    <source>
        <dbReference type="ARBA" id="ARBA00003741"/>
    </source>
</evidence>
<gene>
    <name evidence="9" type="primary">ectA</name>
    <name evidence="11" type="ORF">SAMN05421734_10586</name>
</gene>
<keyword evidence="6 9" id="KW-0808">Transferase</keyword>
<dbReference type="Gene3D" id="3.40.630.30">
    <property type="match status" value="1"/>
</dbReference>
<evidence type="ECO:0000256" key="5">
    <source>
        <dbReference type="ARBA" id="ARBA00017935"/>
    </source>
</evidence>
<dbReference type="UniPathway" id="UPA00067">
    <property type="reaction ID" value="UER00122"/>
</dbReference>
<dbReference type="EMBL" id="FMYI01000005">
    <property type="protein sequence ID" value="SDC19742.1"/>
    <property type="molecule type" value="Genomic_DNA"/>
</dbReference>
<comment type="similarity">
    <text evidence="3 9">Belongs to the acetyltransferase family. EctA subfamily.</text>
</comment>
<dbReference type="PANTHER" id="PTHR43072:SF23">
    <property type="entry name" value="UPF0039 PROTEIN C11D3.02C"/>
    <property type="match status" value="1"/>
</dbReference>
<evidence type="ECO:0000313" key="11">
    <source>
        <dbReference type="EMBL" id="SDC19742.1"/>
    </source>
</evidence>
<comment type="pathway">
    <text evidence="2 9">Amine and polyamine biosynthesis; ectoine biosynthesis; L-ectoine from L-aspartate 4-semialdehyde: step 2/3.</text>
</comment>
<dbReference type="SUPFAM" id="SSF55729">
    <property type="entry name" value="Acyl-CoA N-acyltransferases (Nat)"/>
    <property type="match status" value="1"/>
</dbReference>
<protein>
    <recommendedName>
        <fullName evidence="5 9">L-2,4-diaminobutyric acid acetyltransferase</fullName>
        <shortName evidence="9">DABA acetyltransferase</shortName>
        <ecNumber evidence="4 9">2.3.1.178</ecNumber>
    </recommendedName>
</protein>
<dbReference type="RefSeq" id="WP_090795462.1">
    <property type="nucleotide sequence ID" value="NZ_FMYI01000005.1"/>
</dbReference>
<comment type="function">
    <text evidence="1 9">Catalyzes the acetylation of L-2,4-diaminobutyrate (DABA) to gamma-N-acetyl-alpha,gamma-diaminobutyric acid (ADABA) with acetyl coenzyme A.</text>
</comment>
<evidence type="ECO:0000256" key="4">
    <source>
        <dbReference type="ARBA" id="ARBA00012355"/>
    </source>
</evidence>
<evidence type="ECO:0000256" key="9">
    <source>
        <dbReference type="RuleBase" id="RU365045"/>
    </source>
</evidence>
<comment type="catalytic activity">
    <reaction evidence="8 9">
        <text>L-2,4-diaminobutanoate + acetyl-CoA = (2S)-4-acetamido-2-aminobutanoate + CoA + H(+)</text>
        <dbReference type="Rhea" id="RHEA:16901"/>
        <dbReference type="ChEBI" id="CHEBI:15378"/>
        <dbReference type="ChEBI" id="CHEBI:57287"/>
        <dbReference type="ChEBI" id="CHEBI:57288"/>
        <dbReference type="ChEBI" id="CHEBI:58761"/>
        <dbReference type="ChEBI" id="CHEBI:58929"/>
        <dbReference type="EC" id="2.3.1.178"/>
    </reaction>
</comment>
<proteinExistence type="inferred from homology"/>
<evidence type="ECO:0000256" key="7">
    <source>
        <dbReference type="ARBA" id="ARBA00023315"/>
    </source>
</evidence>
<sequence length="162" mass="18437">MRKESIQYASPQLEDGKKMWQLASHTTLDDNSAYKYIMMCQYFKETCVVAKDNQNVLGFITGFIPPENPNTVFVWQISVDPNHSGKGIASKLLKQLVSQVKSKGVNYVEATITPSNKASQALFKKLATSFDTDYQVESFLTQDLFPDETFEEELKYRIGPLY</sequence>
<organism evidence="11 12">
    <name type="scientific">Pelagirhabdus alkalitolerans</name>
    <dbReference type="NCBI Taxonomy" id="1612202"/>
    <lineage>
        <taxon>Bacteria</taxon>
        <taxon>Bacillati</taxon>
        <taxon>Bacillota</taxon>
        <taxon>Bacilli</taxon>
        <taxon>Bacillales</taxon>
        <taxon>Bacillaceae</taxon>
        <taxon>Pelagirhabdus</taxon>
    </lineage>
</organism>
<dbReference type="Proteomes" id="UP000242949">
    <property type="component" value="Unassembled WGS sequence"/>
</dbReference>
<reference evidence="12" key="1">
    <citation type="submission" date="2016-09" db="EMBL/GenBank/DDBJ databases">
        <authorList>
            <person name="Varghese N."/>
            <person name="Submissions S."/>
        </authorList>
    </citation>
    <scope>NUCLEOTIDE SEQUENCE [LARGE SCALE GENOMIC DNA]</scope>
    <source>
        <strain evidence="12">S5</strain>
    </source>
</reference>
<keyword evidence="12" id="KW-1185">Reference proteome</keyword>
<evidence type="ECO:0000256" key="2">
    <source>
        <dbReference type="ARBA" id="ARBA00004978"/>
    </source>
</evidence>
<evidence type="ECO:0000256" key="3">
    <source>
        <dbReference type="ARBA" id="ARBA00010712"/>
    </source>
</evidence>
<dbReference type="PROSITE" id="PS51186">
    <property type="entry name" value="GNAT"/>
    <property type="match status" value="1"/>
</dbReference>
<dbReference type="AlphaFoldDB" id="A0A1G6JLV0"/>
<accession>A0A1G6JLV0</accession>
<dbReference type="PANTHER" id="PTHR43072">
    <property type="entry name" value="N-ACETYLTRANSFERASE"/>
    <property type="match status" value="1"/>
</dbReference>
<evidence type="ECO:0000259" key="10">
    <source>
        <dbReference type="PROSITE" id="PS51186"/>
    </source>
</evidence>
<evidence type="ECO:0000313" key="12">
    <source>
        <dbReference type="Proteomes" id="UP000242949"/>
    </source>
</evidence>
<dbReference type="InterPro" id="IPR012772">
    <property type="entry name" value="Ectoine_EctA"/>
</dbReference>
<keyword evidence="7 9" id="KW-0012">Acyltransferase</keyword>
<dbReference type="Pfam" id="PF00583">
    <property type="entry name" value="Acetyltransf_1"/>
    <property type="match status" value="1"/>
</dbReference>
<feature type="domain" description="N-acetyltransferase" evidence="10">
    <location>
        <begin position="6"/>
        <end position="157"/>
    </location>
</feature>
<dbReference type="GO" id="GO:0033816">
    <property type="term" value="F:diaminobutyrate acetyltransferase activity"/>
    <property type="evidence" value="ECO:0007669"/>
    <property type="project" value="UniProtKB-EC"/>
</dbReference>
<evidence type="ECO:0000256" key="6">
    <source>
        <dbReference type="ARBA" id="ARBA00022679"/>
    </source>
</evidence>
<dbReference type="InterPro" id="IPR000182">
    <property type="entry name" value="GNAT_dom"/>
</dbReference>
<dbReference type="GO" id="GO:0019491">
    <property type="term" value="P:ectoine biosynthetic process"/>
    <property type="evidence" value="ECO:0007669"/>
    <property type="project" value="UniProtKB-UniPathway"/>
</dbReference>
<name>A0A1G6JLV0_9BACI</name>
<dbReference type="STRING" id="1612202.SAMN05421734_10586"/>
<evidence type="ECO:0000256" key="8">
    <source>
        <dbReference type="ARBA" id="ARBA00048924"/>
    </source>
</evidence>
<dbReference type="OrthoDB" id="2436196at2"/>
<dbReference type="InterPro" id="IPR016181">
    <property type="entry name" value="Acyl_CoA_acyltransferase"/>
</dbReference>